<proteinExistence type="predicted"/>
<reference evidence="1 2" key="1">
    <citation type="submission" date="2014-02" db="EMBL/GenBank/DDBJ databases">
        <title>Whole genome shotgun sequence of Rhodococcus wratislaviensis NBRC 100605.</title>
        <authorList>
            <person name="Hosoyama A."/>
            <person name="Tsuchikane K."/>
            <person name="Yoshida I."/>
            <person name="Ohji S."/>
            <person name="Ichikawa N."/>
            <person name="Yamazoe A."/>
            <person name="Fujita N."/>
        </authorList>
    </citation>
    <scope>NUCLEOTIDE SEQUENCE [LARGE SCALE GENOMIC DNA]</scope>
    <source>
        <strain evidence="1 2">NBRC 100605</strain>
    </source>
</reference>
<organism evidence="1 2">
    <name type="scientific">Rhodococcus wratislaviensis NBRC 100605</name>
    <dbReference type="NCBI Taxonomy" id="1219028"/>
    <lineage>
        <taxon>Bacteria</taxon>
        <taxon>Bacillati</taxon>
        <taxon>Actinomycetota</taxon>
        <taxon>Actinomycetes</taxon>
        <taxon>Mycobacteriales</taxon>
        <taxon>Nocardiaceae</taxon>
        <taxon>Rhodococcus</taxon>
    </lineage>
</organism>
<sequence length="401" mass="45461">MTTTLQDEALRQGGFYVPRFEVKIEGANLPRDVLFDVRSLTYHDDVEGLDSFEMLVNNWDEVRRAYKYIGSETSAQLTKGHPDHTRMTLFEPCGKRVEVRMGYGNTFTTMLTGSFTTMQPSYADGNADLKVTGLNLLHQLRRKQYTTTWTDKKDSEIAQDIAKRTDNGRPRFPLPIAIDQEALGKEKPLPLVTQTNKYDIDFLFQRARIRGYVLFIQEEDKSIGRPRQLYFGPSKPGMIPGVRDVIFEFAWGRSLIAFNPSIKTANQIGKVTVRGWDRTRKEPISRTVDLDDERITANKDLHRIINACEAREEKVVDEPVFTESEARERAIAILLDQTKELVTADVKVVGVPDLRAGQVVVITNLGARLSGKYFITKTDHTIDDSGYLTGFNCRREGGVDA</sequence>
<dbReference type="Proteomes" id="UP000019491">
    <property type="component" value="Unassembled WGS sequence"/>
</dbReference>
<keyword evidence="2" id="KW-1185">Reference proteome</keyword>
<dbReference type="RefSeq" id="WP_037238257.1">
    <property type="nucleotide sequence ID" value="NZ_BAWF01000051.1"/>
</dbReference>
<comment type="caution">
    <text evidence="1">The sequence shown here is derived from an EMBL/GenBank/DDBJ whole genome shotgun (WGS) entry which is preliminary data.</text>
</comment>
<evidence type="ECO:0000313" key="1">
    <source>
        <dbReference type="EMBL" id="GAF48248.1"/>
    </source>
</evidence>
<name>X0PXU6_RHOWR</name>
<dbReference type="AlphaFoldDB" id="X0PXU6"/>
<protein>
    <recommendedName>
        <fullName evidence="3">Phage late control D family protein</fullName>
    </recommendedName>
</protein>
<gene>
    <name evidence="1" type="ORF">RW1_051_00120</name>
</gene>
<evidence type="ECO:0000313" key="2">
    <source>
        <dbReference type="Proteomes" id="UP000019491"/>
    </source>
</evidence>
<evidence type="ECO:0008006" key="3">
    <source>
        <dbReference type="Google" id="ProtNLM"/>
    </source>
</evidence>
<accession>X0PXU6</accession>
<dbReference type="EMBL" id="BAWF01000051">
    <property type="protein sequence ID" value="GAF48248.1"/>
    <property type="molecule type" value="Genomic_DNA"/>
</dbReference>
<dbReference type="SUPFAM" id="SSF69279">
    <property type="entry name" value="Phage tail proteins"/>
    <property type="match status" value="1"/>
</dbReference>
<dbReference type="OrthoDB" id="1907165at2"/>